<evidence type="ECO:0000313" key="1">
    <source>
        <dbReference type="EMBL" id="GGM89521.1"/>
    </source>
</evidence>
<proteinExistence type="predicted"/>
<dbReference type="EMBL" id="BMML01000001">
    <property type="protein sequence ID" value="GGM89521.1"/>
    <property type="molecule type" value="Genomic_DNA"/>
</dbReference>
<comment type="caution">
    <text evidence="1">The sequence shown here is derived from an EMBL/GenBank/DDBJ whole genome shotgun (WGS) entry which is preliminary data.</text>
</comment>
<organism evidence="1 2">
    <name type="scientific">Streptomyces fuscichromogenes</name>
    <dbReference type="NCBI Taxonomy" id="1324013"/>
    <lineage>
        <taxon>Bacteria</taxon>
        <taxon>Bacillati</taxon>
        <taxon>Actinomycetota</taxon>
        <taxon>Actinomycetes</taxon>
        <taxon>Kitasatosporales</taxon>
        <taxon>Streptomycetaceae</taxon>
        <taxon>Streptomyces</taxon>
    </lineage>
</organism>
<keyword evidence="2" id="KW-1185">Reference proteome</keyword>
<accession>A0A917UFY3</accession>
<protein>
    <submittedName>
        <fullName evidence="1">Uncharacterized protein</fullName>
    </submittedName>
</protein>
<dbReference type="Proteomes" id="UP000653411">
    <property type="component" value="Unassembled WGS sequence"/>
</dbReference>
<dbReference type="AlphaFoldDB" id="A0A917UFY3"/>
<name>A0A917UFY3_9ACTN</name>
<evidence type="ECO:0000313" key="2">
    <source>
        <dbReference type="Proteomes" id="UP000653411"/>
    </source>
</evidence>
<sequence length="77" mass="7944">MFPDLTTGGLAAALADAGAEPVSRRAAGLARRFLVAADGQRVAVFPELLYESPSDVVWAAKPPVTAYCPPPAPPVIV</sequence>
<reference evidence="1" key="1">
    <citation type="journal article" date="2014" name="Int. J. Syst. Evol. Microbiol.">
        <title>Complete genome sequence of Corynebacterium casei LMG S-19264T (=DSM 44701T), isolated from a smear-ripened cheese.</title>
        <authorList>
            <consortium name="US DOE Joint Genome Institute (JGI-PGF)"/>
            <person name="Walter F."/>
            <person name="Albersmeier A."/>
            <person name="Kalinowski J."/>
            <person name="Ruckert C."/>
        </authorList>
    </citation>
    <scope>NUCLEOTIDE SEQUENCE</scope>
    <source>
        <strain evidence="1">CGMCC 4.7110</strain>
    </source>
</reference>
<reference evidence="1" key="2">
    <citation type="submission" date="2020-09" db="EMBL/GenBank/DDBJ databases">
        <authorList>
            <person name="Sun Q."/>
            <person name="Zhou Y."/>
        </authorList>
    </citation>
    <scope>NUCLEOTIDE SEQUENCE</scope>
    <source>
        <strain evidence="1">CGMCC 4.7110</strain>
    </source>
</reference>
<gene>
    <name evidence="1" type="ORF">GCM10011578_006500</name>
</gene>